<dbReference type="Proteomes" id="UP001140502">
    <property type="component" value="Unassembled WGS sequence"/>
</dbReference>
<accession>A0A9W8WHZ2</accession>
<gene>
    <name evidence="1" type="ORF">N0V84_003139</name>
</gene>
<organism evidence="1 2">
    <name type="scientific">Fusarium piperis</name>
    <dbReference type="NCBI Taxonomy" id="1435070"/>
    <lineage>
        <taxon>Eukaryota</taxon>
        <taxon>Fungi</taxon>
        <taxon>Dikarya</taxon>
        <taxon>Ascomycota</taxon>
        <taxon>Pezizomycotina</taxon>
        <taxon>Sordariomycetes</taxon>
        <taxon>Hypocreomycetidae</taxon>
        <taxon>Hypocreales</taxon>
        <taxon>Nectriaceae</taxon>
        <taxon>Fusarium</taxon>
        <taxon>Fusarium solani species complex</taxon>
    </lineage>
</organism>
<keyword evidence="2" id="KW-1185">Reference proteome</keyword>
<reference evidence="1" key="1">
    <citation type="submission" date="2022-10" db="EMBL/GenBank/DDBJ databases">
        <title>Tapping the CABI collections for fungal endophytes: first genome assemblies for Collariella, Neodidymelliopsis, Ascochyta clinopodiicola, Didymella pomorum, Didymosphaeria variabile, Neocosmospora piperis and Neocucurbitaria cava.</title>
        <authorList>
            <person name="Hill R."/>
        </authorList>
    </citation>
    <scope>NUCLEOTIDE SEQUENCE</scope>
    <source>
        <strain evidence="1">IMI 366586</strain>
    </source>
</reference>
<dbReference type="AlphaFoldDB" id="A0A9W8WHZ2"/>
<evidence type="ECO:0000313" key="1">
    <source>
        <dbReference type="EMBL" id="KAJ4326273.1"/>
    </source>
</evidence>
<sequence length="76" mass="8287">MRGESSNSVSLMHHVDLAPLEPHLSHSTDGRPSSGVVMEAQAVPLTRERARTRVLAMVDSFESLSREGSPSPTRFT</sequence>
<dbReference type="EMBL" id="JAPEUR010000043">
    <property type="protein sequence ID" value="KAJ4326273.1"/>
    <property type="molecule type" value="Genomic_DNA"/>
</dbReference>
<evidence type="ECO:0000313" key="2">
    <source>
        <dbReference type="Proteomes" id="UP001140502"/>
    </source>
</evidence>
<name>A0A9W8WHZ2_9HYPO</name>
<proteinExistence type="predicted"/>
<protein>
    <submittedName>
        <fullName evidence="1">Uncharacterized protein</fullName>
    </submittedName>
</protein>
<comment type="caution">
    <text evidence="1">The sequence shown here is derived from an EMBL/GenBank/DDBJ whole genome shotgun (WGS) entry which is preliminary data.</text>
</comment>